<dbReference type="AlphaFoldDB" id="A0A8C7BP31"/>
<keyword evidence="8" id="KW-0297">G-protein coupled receptor</keyword>
<dbReference type="PANTHER" id="PTHR24061:SF5">
    <property type="entry name" value="G-PROTEIN COUPLED RECEPTOR FAMILY C GROUP 6 MEMBER A"/>
    <property type="match status" value="1"/>
</dbReference>
<evidence type="ECO:0000256" key="3">
    <source>
        <dbReference type="ARBA" id="ARBA00011748"/>
    </source>
</evidence>
<feature type="domain" description="G-protein coupled receptors family 3 profile" evidence="18">
    <location>
        <begin position="522"/>
        <end position="778"/>
    </location>
</feature>
<feature type="transmembrane region" description="Helical" evidence="16">
    <location>
        <begin position="712"/>
        <end position="734"/>
    </location>
</feature>
<feature type="transmembrane region" description="Helical" evidence="16">
    <location>
        <begin position="522"/>
        <end position="545"/>
    </location>
</feature>
<evidence type="ECO:0000256" key="2">
    <source>
        <dbReference type="ARBA" id="ARBA00007242"/>
    </source>
</evidence>
<evidence type="ECO:0000256" key="11">
    <source>
        <dbReference type="ARBA" id="ARBA00023170"/>
    </source>
</evidence>
<keyword evidence="12" id="KW-0325">Glycoprotein</keyword>
<feature type="transmembrane region" description="Helical" evidence="16">
    <location>
        <begin position="593"/>
        <end position="615"/>
    </location>
</feature>
<dbReference type="FunFam" id="3.40.50.2300:FF:000152">
    <property type="entry name" value="G protein-coupled receptor class C group 6 member A"/>
    <property type="match status" value="1"/>
</dbReference>
<keyword evidence="6 17" id="KW-0732">Signal</keyword>
<evidence type="ECO:0000313" key="20">
    <source>
        <dbReference type="Proteomes" id="UP000694425"/>
    </source>
</evidence>
<keyword evidence="5 16" id="KW-0812">Transmembrane</keyword>
<dbReference type="InterPro" id="IPR038550">
    <property type="entry name" value="GPCR_3_9-Cys_sf"/>
</dbReference>
<evidence type="ECO:0000256" key="13">
    <source>
        <dbReference type="ARBA" id="ARBA00023224"/>
    </source>
</evidence>
<dbReference type="InterPro" id="IPR017978">
    <property type="entry name" value="GPCR_3_C"/>
</dbReference>
<comment type="similarity">
    <text evidence="2">Belongs to the G-protein coupled receptor 3 family.</text>
</comment>
<evidence type="ECO:0000256" key="14">
    <source>
        <dbReference type="ARBA" id="ARBA00039774"/>
    </source>
</evidence>
<evidence type="ECO:0000256" key="8">
    <source>
        <dbReference type="ARBA" id="ARBA00023040"/>
    </source>
</evidence>
<keyword evidence="11" id="KW-0675">Receptor</keyword>
<dbReference type="Pfam" id="PF00003">
    <property type="entry name" value="7tm_3"/>
    <property type="match status" value="1"/>
</dbReference>
<dbReference type="InterPro" id="IPR000337">
    <property type="entry name" value="GPCR_3"/>
</dbReference>
<dbReference type="InterPro" id="IPR028082">
    <property type="entry name" value="Peripla_BP_I"/>
</dbReference>
<keyword evidence="9 16" id="KW-0472">Membrane</keyword>
<organism evidence="19 20">
    <name type="scientific">Neovison vison</name>
    <name type="common">American mink</name>
    <name type="synonym">Mustela vison</name>
    <dbReference type="NCBI Taxonomy" id="452646"/>
    <lineage>
        <taxon>Eukaryota</taxon>
        <taxon>Metazoa</taxon>
        <taxon>Chordata</taxon>
        <taxon>Craniata</taxon>
        <taxon>Vertebrata</taxon>
        <taxon>Euteleostomi</taxon>
        <taxon>Mammalia</taxon>
        <taxon>Eutheria</taxon>
        <taxon>Laurasiatheria</taxon>
        <taxon>Carnivora</taxon>
        <taxon>Caniformia</taxon>
        <taxon>Musteloidea</taxon>
        <taxon>Mustelidae</taxon>
        <taxon>Mustelinae</taxon>
        <taxon>Neogale</taxon>
    </lineage>
</organism>
<comment type="subunit">
    <text evidence="3">Homodimer; disulfide-linked.</text>
</comment>
<dbReference type="SUPFAM" id="SSF53822">
    <property type="entry name" value="Periplasmic binding protein-like I"/>
    <property type="match status" value="1"/>
</dbReference>
<dbReference type="InterPro" id="IPR017979">
    <property type="entry name" value="GPCR_3_CS"/>
</dbReference>
<feature type="transmembrane region" description="Helical" evidence="16">
    <location>
        <begin position="636"/>
        <end position="658"/>
    </location>
</feature>
<dbReference type="Ensembl" id="ENSNVIT00000029357.1">
    <property type="protein sequence ID" value="ENSNVIP00000025317.1"/>
    <property type="gene ID" value="ENSNVIG00000019566.1"/>
</dbReference>
<protein>
    <recommendedName>
        <fullName evidence="14">G-protein coupled receptor family C group 6 member A</fullName>
    </recommendedName>
</protein>
<dbReference type="PROSITE" id="PS50259">
    <property type="entry name" value="G_PROTEIN_RECEP_F3_4"/>
    <property type="match status" value="1"/>
</dbReference>
<dbReference type="Pfam" id="PF01094">
    <property type="entry name" value="ANF_receptor"/>
    <property type="match status" value="1"/>
</dbReference>
<evidence type="ECO:0000256" key="6">
    <source>
        <dbReference type="ARBA" id="ARBA00022729"/>
    </source>
</evidence>
<evidence type="ECO:0000256" key="15">
    <source>
        <dbReference type="ARBA" id="ARBA00058880"/>
    </source>
</evidence>
<dbReference type="Gene3D" id="3.40.50.2300">
    <property type="match status" value="2"/>
</dbReference>
<evidence type="ECO:0000256" key="12">
    <source>
        <dbReference type="ARBA" id="ARBA00023180"/>
    </source>
</evidence>
<keyword evidence="13" id="KW-0807">Transducer</keyword>
<keyword evidence="10" id="KW-1015">Disulfide bond</keyword>
<dbReference type="GeneTree" id="ENSGT00940000158416"/>
<dbReference type="InterPro" id="IPR000068">
    <property type="entry name" value="GPCR_3_Ca_sens_rcpt-rel"/>
</dbReference>
<dbReference type="Gene3D" id="2.10.50.30">
    <property type="entry name" value="GPCR, family 3, nine cysteines domain"/>
    <property type="match status" value="1"/>
</dbReference>
<gene>
    <name evidence="19" type="primary">GPRC6A</name>
</gene>
<proteinExistence type="inferred from homology"/>
<dbReference type="PRINTS" id="PR00592">
    <property type="entry name" value="CASENSINGR"/>
</dbReference>
<evidence type="ECO:0000256" key="5">
    <source>
        <dbReference type="ARBA" id="ARBA00022692"/>
    </source>
</evidence>
<keyword evidence="4" id="KW-1003">Cell membrane</keyword>
<evidence type="ECO:0000256" key="4">
    <source>
        <dbReference type="ARBA" id="ARBA00022475"/>
    </source>
</evidence>
<accession>A0A8C7BP31</accession>
<comment type="subcellular location">
    <subcellularLocation>
        <location evidence="1">Cell membrane</location>
        <topology evidence="1">Multi-pass membrane protein</topology>
    </subcellularLocation>
</comment>
<evidence type="ECO:0000256" key="10">
    <source>
        <dbReference type="ARBA" id="ARBA00023157"/>
    </source>
</evidence>
<dbReference type="InterPro" id="IPR001828">
    <property type="entry name" value="ANF_lig-bd_rcpt"/>
</dbReference>
<dbReference type="Proteomes" id="UP000694425">
    <property type="component" value="Unplaced"/>
</dbReference>
<name>A0A8C7BP31_NEOVI</name>
<dbReference type="FunFam" id="2.10.50.30:FF:000004">
    <property type="entry name" value="Taste receptor type 1 member 3-like protein"/>
    <property type="match status" value="1"/>
</dbReference>
<dbReference type="PROSITE" id="PS00980">
    <property type="entry name" value="G_PROTEIN_RECEP_F3_2"/>
    <property type="match status" value="1"/>
</dbReference>
<feature type="transmembrane region" description="Helical" evidence="16">
    <location>
        <begin position="740"/>
        <end position="762"/>
    </location>
</feature>
<dbReference type="PANTHER" id="PTHR24061">
    <property type="entry name" value="CALCIUM-SENSING RECEPTOR-RELATED"/>
    <property type="match status" value="1"/>
</dbReference>
<evidence type="ECO:0000256" key="9">
    <source>
        <dbReference type="ARBA" id="ARBA00023136"/>
    </source>
</evidence>
<evidence type="ECO:0000256" key="1">
    <source>
        <dbReference type="ARBA" id="ARBA00004651"/>
    </source>
</evidence>
<dbReference type="GO" id="GO:0005886">
    <property type="term" value="C:plasma membrane"/>
    <property type="evidence" value="ECO:0007669"/>
    <property type="project" value="UniProtKB-SubCell"/>
</dbReference>
<reference evidence="19" key="2">
    <citation type="submission" date="2025-09" db="UniProtKB">
        <authorList>
            <consortium name="Ensembl"/>
        </authorList>
    </citation>
    <scope>IDENTIFICATION</scope>
</reference>
<feature type="signal peptide" evidence="17">
    <location>
        <begin position="1"/>
        <end position="16"/>
    </location>
</feature>
<evidence type="ECO:0000256" key="7">
    <source>
        <dbReference type="ARBA" id="ARBA00022989"/>
    </source>
</evidence>
<comment type="function">
    <text evidence="15">Receptor activated by multiple ligands, including osteocalcin (BGLAP), basic amino acids, and various cations. Activated by amino acids with a preference for basic amino acids such as L-Lys, L-Arg and L-ornithine but also by small and polar amino acids. The L-alpha amino acids respond is augmented by divalent cations Ca(2+) and Mg(2+). Seems to act through a G(q)/G(11) and G(i)-coupled pathway. Regulates testosterone production by acting as a ligand for uncarboxylated osteocalcin hormone: osteocalcin-binding at the surface of Leydig cells initiates a signaling response that promotes the expression of enzymes required for testosterone synthesis in a CREB-dependent manner. Mediates the non-genomic effects of androgens in multiple tissue. May coordinate nutritional and hormonal anabolic signals through the sensing of extracellular amino acids, osteocalcin, divalent ions and its responsiveness to anabolic steroids.</text>
</comment>
<feature type="transmembrane region" description="Helical" evidence="16">
    <location>
        <begin position="557"/>
        <end position="581"/>
    </location>
</feature>
<evidence type="ECO:0000313" key="19">
    <source>
        <dbReference type="Ensembl" id="ENSNVIP00000025317.1"/>
    </source>
</evidence>
<keyword evidence="20" id="KW-1185">Reference proteome</keyword>
<dbReference type="PRINTS" id="PR00248">
    <property type="entry name" value="GPCRMGR"/>
</dbReference>
<evidence type="ECO:0000259" key="18">
    <source>
        <dbReference type="PROSITE" id="PS50259"/>
    </source>
</evidence>
<feature type="transmembrane region" description="Helical" evidence="16">
    <location>
        <begin position="678"/>
        <end position="700"/>
    </location>
</feature>
<sequence>MALLMIPMTCFGSILATFQPCQTPDDFVAATSPGHIMIGGLFAIHEKMLSSEDYPRRPEIQKCVGFEISIFLQALAMIHSIEMINNSPLLSGVTLGYEIYDTCTEVTVAMAAALRFLSKLNCSREMVEFKCDYSSYMPRVKAVIGAGYSEITMAVSRMLNLQLMPQVSYESTAEILSDKIRFPSFLRTVPSDFYQTKAMAHLIQKSGWNWIGIIATDDDYGRLALNTFAVQTTANNVCIAFKEVLPAFLSDDTLEVRINETLEKIIAEAQVNVIVVFLRQSHVFNLFSKAIERNINKIWIASDNWSTATKITTIPNVKKIGKVVGFAFRRGNMSSFHSFLQHLHIFPSENNKALHEYAMLLSACAHVKNSDLSQCIANHSQGTLAYKANEDMEKNFSLRNDFLWDYTEPGLVHSIQLAVLALGYAIRDLCQARDCQNPYAFQPWEQIQSKCSKECTPGQMKKTTRSQHICCYECVNCPENHYSNQTDMDHCFLCNNETHWAPVRSTRCFEKEVEYLNWNDSLAVLLLALSLLGIMFVLAIGIIFTRNLNTPVVKSSGGLLVCYVILLCHFLNFASTGFFIGEPQDFTCKTRQTLFGVSFTLCISCILMKSLKILLAFSFDPKLQSFLKCLYQPIPIIFTCTGIQVVICTIWLIFAAPAVEENVSLPRVILLECEEGSILAFGTMLGYIAILAFICFIFAFKGRKLPEHYNEAKFITFGMLIYFIAWIIFIPVYATTFGKYLPAVEIIVILISNYGILCCTFFPKCYVILCRQEANTKSAFLKMIYSYSSQAASSLAISHVSLDSTNSNITMTDPSSGGRSATRQESKDLQAQAFAHICRENATRVSKILPRKRISSI</sequence>
<dbReference type="GO" id="GO:0004930">
    <property type="term" value="F:G protein-coupled receptor activity"/>
    <property type="evidence" value="ECO:0007669"/>
    <property type="project" value="UniProtKB-KW"/>
</dbReference>
<evidence type="ECO:0000256" key="16">
    <source>
        <dbReference type="SAM" id="Phobius"/>
    </source>
</evidence>
<reference evidence="19" key="1">
    <citation type="submission" date="2025-08" db="UniProtKB">
        <authorList>
            <consortium name="Ensembl"/>
        </authorList>
    </citation>
    <scope>IDENTIFICATION</scope>
</reference>
<evidence type="ECO:0000256" key="17">
    <source>
        <dbReference type="SAM" id="SignalP"/>
    </source>
</evidence>
<dbReference type="CDD" id="cd15281">
    <property type="entry name" value="7tmC_GPRC6A"/>
    <property type="match status" value="1"/>
</dbReference>
<keyword evidence="7 16" id="KW-1133">Transmembrane helix</keyword>
<feature type="chain" id="PRO_5034011659" description="G-protein coupled receptor family C group 6 member A" evidence="17">
    <location>
        <begin position="17"/>
        <end position="857"/>
    </location>
</feature>